<dbReference type="PANTHER" id="PTHR46481">
    <property type="entry name" value="ZINC FINGER BED DOMAIN-CONTAINING PROTEIN 4"/>
    <property type="match status" value="1"/>
</dbReference>
<dbReference type="PANTHER" id="PTHR46481:SF10">
    <property type="entry name" value="ZINC FINGER BED DOMAIN-CONTAINING PROTEIN 39"/>
    <property type="match status" value="1"/>
</dbReference>
<dbReference type="GO" id="GO:0005634">
    <property type="term" value="C:nucleus"/>
    <property type="evidence" value="ECO:0007669"/>
    <property type="project" value="UniProtKB-SubCell"/>
</dbReference>
<dbReference type="Proteomes" id="UP000075840">
    <property type="component" value="Unassembled WGS sequence"/>
</dbReference>
<accession>A0A182I0Z5</accession>
<protein>
    <recommendedName>
        <fullName evidence="8">HAT C-terminal dimerisation domain-containing protein</fullName>
    </recommendedName>
</protein>
<comment type="subcellular location">
    <subcellularLocation>
        <location evidence="1">Nucleus</location>
    </subcellularLocation>
</comment>
<reference evidence="6" key="1">
    <citation type="submission" date="2022-08" db="UniProtKB">
        <authorList>
            <consortium name="EnsemblMetazoa"/>
        </authorList>
    </citation>
    <scope>IDENTIFICATION</scope>
    <source>
        <strain evidence="6">Dongola</strain>
    </source>
</reference>
<dbReference type="AlphaFoldDB" id="A0A182I0Z5"/>
<evidence type="ECO:0000256" key="5">
    <source>
        <dbReference type="ARBA" id="ARBA00023242"/>
    </source>
</evidence>
<dbReference type="InterPro" id="IPR052035">
    <property type="entry name" value="ZnF_BED_domain_contain"/>
</dbReference>
<evidence type="ECO:0000256" key="2">
    <source>
        <dbReference type="ARBA" id="ARBA00022723"/>
    </source>
</evidence>
<dbReference type="InterPro" id="IPR012337">
    <property type="entry name" value="RNaseH-like_sf"/>
</dbReference>
<dbReference type="EnsemblMetazoa" id="AARA007234-RA">
    <property type="protein sequence ID" value="AARA007234-PA"/>
    <property type="gene ID" value="AARA007234"/>
</dbReference>
<evidence type="ECO:0000313" key="6">
    <source>
        <dbReference type="EnsemblMetazoa" id="AARA007234-PA"/>
    </source>
</evidence>
<evidence type="ECO:0000313" key="7">
    <source>
        <dbReference type="Proteomes" id="UP000075840"/>
    </source>
</evidence>
<dbReference type="SUPFAM" id="SSF53098">
    <property type="entry name" value="Ribonuclease H-like"/>
    <property type="match status" value="1"/>
</dbReference>
<keyword evidence="4" id="KW-0862">Zinc</keyword>
<sequence length="105" mass="12540">MQNNMKYPKLKLLLDVATRWNSTYYMLERFYPNQELIISTLALLRFEYELNEAEWLIMKKASDILKIFDVVTTEMSVEENVTVSKFLVNKCFLRQETLNEVNGIY</sequence>
<keyword evidence="2" id="KW-0479">Metal-binding</keyword>
<keyword evidence="3" id="KW-0863">Zinc-finger</keyword>
<dbReference type="VEuPathDB" id="VectorBase:AARA007234"/>
<name>A0A182I0Z5_ANOAR</name>
<organism evidence="6 7">
    <name type="scientific">Anopheles arabiensis</name>
    <name type="common">Mosquito</name>
    <dbReference type="NCBI Taxonomy" id="7173"/>
    <lineage>
        <taxon>Eukaryota</taxon>
        <taxon>Metazoa</taxon>
        <taxon>Ecdysozoa</taxon>
        <taxon>Arthropoda</taxon>
        <taxon>Hexapoda</taxon>
        <taxon>Insecta</taxon>
        <taxon>Pterygota</taxon>
        <taxon>Neoptera</taxon>
        <taxon>Endopterygota</taxon>
        <taxon>Diptera</taxon>
        <taxon>Nematocera</taxon>
        <taxon>Culicoidea</taxon>
        <taxon>Culicidae</taxon>
        <taxon>Anophelinae</taxon>
        <taxon>Anopheles</taxon>
    </lineage>
</organism>
<keyword evidence="5" id="KW-0539">Nucleus</keyword>
<evidence type="ECO:0000256" key="4">
    <source>
        <dbReference type="ARBA" id="ARBA00022833"/>
    </source>
</evidence>
<evidence type="ECO:0000256" key="3">
    <source>
        <dbReference type="ARBA" id="ARBA00022771"/>
    </source>
</evidence>
<dbReference type="EMBL" id="APCN01008283">
    <property type="status" value="NOT_ANNOTATED_CDS"/>
    <property type="molecule type" value="Genomic_DNA"/>
</dbReference>
<evidence type="ECO:0000256" key="1">
    <source>
        <dbReference type="ARBA" id="ARBA00004123"/>
    </source>
</evidence>
<proteinExistence type="predicted"/>
<evidence type="ECO:0008006" key="8">
    <source>
        <dbReference type="Google" id="ProtNLM"/>
    </source>
</evidence>
<keyword evidence="7" id="KW-1185">Reference proteome</keyword>
<dbReference type="GO" id="GO:0008270">
    <property type="term" value="F:zinc ion binding"/>
    <property type="evidence" value="ECO:0007669"/>
    <property type="project" value="UniProtKB-KW"/>
</dbReference>